<dbReference type="Proteomes" id="UP000663203">
    <property type="component" value="Chromosome"/>
</dbReference>
<feature type="region of interest" description="Disordered" evidence="1">
    <location>
        <begin position="260"/>
        <end position="279"/>
    </location>
</feature>
<reference evidence="2 3" key="1">
    <citation type="submission" date="2021-03" db="EMBL/GenBank/DDBJ databases">
        <title>Haloterrigena longa sp. nov. and Haloterrigena limicola sp. nov., extremely halophilic archaea isolated from a salt lake.</title>
        <authorList>
            <person name="Henglin C."/>
        </authorList>
    </citation>
    <scope>NUCLEOTIDE SEQUENCE [LARGE SCALE GENOMIC DNA]</scope>
    <source>
        <strain evidence="2 3">KZCA68</strain>
    </source>
</reference>
<dbReference type="GeneID" id="63186338"/>
<dbReference type="PROSITE" id="PS51318">
    <property type="entry name" value="TAT"/>
    <property type="match status" value="1"/>
</dbReference>
<dbReference type="AlphaFoldDB" id="A0A8A2VI85"/>
<sequence length="300" mass="32795">MERDYSRSNEVREATGTGRLGRRSYLKASGTALATLGGLFAGVGGATASSEGRTVDLNYDACDAITDIYSVERPERAQLVEQGTTASETTLELTVPQNESWGTNTTFDLPANGLGEPTELYQSIRMRLDEEFSFREPGDNCRVFNAGLNSKWGTSGSGTDGPPTGADGWSSRLYVIDNGSRTGSFGLNVYTYHMDQQSGPGEEEVLEEDLFSPGEWHDIETYVRMNTVDGTRANADGVVRVWVDGANVYDRGDFRWTTTPDQGHHRAGPVAHWGGPESPSRNSCVYYKDHRLVVGSNPRN</sequence>
<proteinExistence type="predicted"/>
<evidence type="ECO:0008006" key="4">
    <source>
        <dbReference type="Google" id="ProtNLM"/>
    </source>
</evidence>
<evidence type="ECO:0000256" key="1">
    <source>
        <dbReference type="SAM" id="MobiDB-lite"/>
    </source>
</evidence>
<evidence type="ECO:0000313" key="3">
    <source>
        <dbReference type="Proteomes" id="UP000663203"/>
    </source>
</evidence>
<gene>
    <name evidence="2" type="ORF">J0X25_03495</name>
</gene>
<keyword evidence="3" id="KW-1185">Reference proteome</keyword>
<dbReference type="RefSeq" id="WP_207289719.1">
    <property type="nucleotide sequence ID" value="NZ_CP071462.1"/>
</dbReference>
<dbReference type="InterPro" id="IPR006311">
    <property type="entry name" value="TAT_signal"/>
</dbReference>
<organism evidence="2 3">
    <name type="scientific">Haloterrigena alkaliphila</name>
    <dbReference type="NCBI Taxonomy" id="2816475"/>
    <lineage>
        <taxon>Archaea</taxon>
        <taxon>Methanobacteriati</taxon>
        <taxon>Methanobacteriota</taxon>
        <taxon>Stenosarchaea group</taxon>
        <taxon>Halobacteria</taxon>
        <taxon>Halobacteriales</taxon>
        <taxon>Natrialbaceae</taxon>
        <taxon>Haloterrigena</taxon>
    </lineage>
</organism>
<protein>
    <recommendedName>
        <fullName evidence="4">Polysaccharide lyase</fullName>
    </recommendedName>
</protein>
<dbReference type="Gene3D" id="2.60.120.200">
    <property type="match status" value="1"/>
</dbReference>
<accession>A0A8A2VI85</accession>
<dbReference type="KEGG" id="hakz:J0X25_03495"/>
<evidence type="ECO:0000313" key="2">
    <source>
        <dbReference type="EMBL" id="QSX00043.1"/>
    </source>
</evidence>
<name>A0A8A2VI85_9EURY</name>
<dbReference type="EMBL" id="CP071462">
    <property type="protein sequence ID" value="QSX00043.1"/>
    <property type="molecule type" value="Genomic_DNA"/>
</dbReference>